<keyword evidence="2" id="KW-0472">Membrane</keyword>
<evidence type="ECO:0000313" key="3">
    <source>
        <dbReference type="EMBL" id="KAK9879358.1"/>
    </source>
</evidence>
<keyword evidence="4" id="KW-1185">Reference proteome</keyword>
<dbReference type="Proteomes" id="UP001431783">
    <property type="component" value="Unassembled WGS sequence"/>
</dbReference>
<dbReference type="PANTHER" id="PTHR12625">
    <property type="entry name" value="LIPOCALIN-1 INTERACTING MEMBRANE RECEPTOR LIMR"/>
    <property type="match status" value="1"/>
</dbReference>
<proteinExistence type="inferred from homology"/>
<dbReference type="GO" id="GO:0005886">
    <property type="term" value="C:plasma membrane"/>
    <property type="evidence" value="ECO:0007669"/>
    <property type="project" value="TreeGrafter"/>
</dbReference>
<dbReference type="GO" id="GO:0007165">
    <property type="term" value="P:signal transduction"/>
    <property type="evidence" value="ECO:0007669"/>
    <property type="project" value="TreeGrafter"/>
</dbReference>
<evidence type="ECO:0000256" key="1">
    <source>
        <dbReference type="ARBA" id="ARBA00010487"/>
    </source>
</evidence>
<dbReference type="Pfam" id="PF04791">
    <property type="entry name" value="LMBR1"/>
    <property type="match status" value="1"/>
</dbReference>
<sequence>MEDYEEDEPDLRQQIFHNNVREQIIFLLLFLLLYLLSFAVLNRFRRRNHEDYYSVDDDEVIVYRISSSLCTFSLAVSIGALLLLPISIVSNEVLIIYPNSYYIKWLNSSLIQGE</sequence>
<keyword evidence="2" id="KW-0812">Transmembrane</keyword>
<reference evidence="3 4" key="1">
    <citation type="submission" date="2023-03" db="EMBL/GenBank/DDBJ databases">
        <title>Genome insight into feeding habits of ladybird beetles.</title>
        <authorList>
            <person name="Li H.-S."/>
            <person name="Huang Y.-H."/>
            <person name="Pang H."/>
        </authorList>
    </citation>
    <scope>NUCLEOTIDE SEQUENCE [LARGE SCALE GENOMIC DNA]</scope>
    <source>
        <strain evidence="3">SYSU_2023b</strain>
        <tissue evidence="3">Whole body</tissue>
    </source>
</reference>
<feature type="transmembrane region" description="Helical" evidence="2">
    <location>
        <begin position="24"/>
        <end position="41"/>
    </location>
</feature>
<evidence type="ECO:0000256" key="2">
    <source>
        <dbReference type="SAM" id="Phobius"/>
    </source>
</evidence>
<evidence type="ECO:0000313" key="4">
    <source>
        <dbReference type="Proteomes" id="UP001431783"/>
    </source>
</evidence>
<dbReference type="AlphaFoldDB" id="A0AAW1UDY6"/>
<gene>
    <name evidence="3" type="ORF">WA026_004207</name>
</gene>
<dbReference type="PANTHER" id="PTHR12625:SF0">
    <property type="entry name" value="PROTEIN LILIPOD"/>
    <property type="match status" value="1"/>
</dbReference>
<dbReference type="InterPro" id="IPR008075">
    <property type="entry name" value="LIMR"/>
</dbReference>
<dbReference type="GO" id="GO:0004888">
    <property type="term" value="F:transmembrane signaling receptor activity"/>
    <property type="evidence" value="ECO:0007669"/>
    <property type="project" value="TreeGrafter"/>
</dbReference>
<comment type="caution">
    <text evidence="3">The sequence shown here is derived from an EMBL/GenBank/DDBJ whole genome shotgun (WGS) entry which is preliminary data.</text>
</comment>
<dbReference type="InterPro" id="IPR006876">
    <property type="entry name" value="LMBR1-like_membr_prot"/>
</dbReference>
<organism evidence="3 4">
    <name type="scientific">Henosepilachna vigintioctopunctata</name>
    <dbReference type="NCBI Taxonomy" id="420089"/>
    <lineage>
        <taxon>Eukaryota</taxon>
        <taxon>Metazoa</taxon>
        <taxon>Ecdysozoa</taxon>
        <taxon>Arthropoda</taxon>
        <taxon>Hexapoda</taxon>
        <taxon>Insecta</taxon>
        <taxon>Pterygota</taxon>
        <taxon>Neoptera</taxon>
        <taxon>Endopterygota</taxon>
        <taxon>Coleoptera</taxon>
        <taxon>Polyphaga</taxon>
        <taxon>Cucujiformia</taxon>
        <taxon>Coccinelloidea</taxon>
        <taxon>Coccinellidae</taxon>
        <taxon>Epilachninae</taxon>
        <taxon>Epilachnini</taxon>
        <taxon>Henosepilachna</taxon>
    </lineage>
</organism>
<name>A0AAW1UDY6_9CUCU</name>
<protein>
    <submittedName>
        <fullName evidence="3">Uncharacterized protein</fullName>
    </submittedName>
</protein>
<accession>A0AAW1UDY6</accession>
<dbReference type="EMBL" id="JARQZJ010000061">
    <property type="protein sequence ID" value="KAK9879358.1"/>
    <property type="molecule type" value="Genomic_DNA"/>
</dbReference>
<comment type="similarity">
    <text evidence="1">Belongs to the LIMR family.</text>
</comment>
<keyword evidence="2" id="KW-1133">Transmembrane helix</keyword>